<feature type="transmembrane region" description="Helical" evidence="1">
    <location>
        <begin position="53"/>
        <end position="76"/>
    </location>
</feature>
<accession>Q60AX3</accession>
<organism evidence="2 3">
    <name type="scientific">Methylococcus capsulatus (strain ATCC 33009 / NCIMB 11132 / Bath)</name>
    <dbReference type="NCBI Taxonomy" id="243233"/>
    <lineage>
        <taxon>Bacteria</taxon>
        <taxon>Pseudomonadati</taxon>
        <taxon>Pseudomonadota</taxon>
        <taxon>Gammaproteobacteria</taxon>
        <taxon>Methylococcales</taxon>
        <taxon>Methylococcaceae</taxon>
        <taxon>Methylococcus</taxon>
    </lineage>
</organism>
<feature type="transmembrane region" description="Helical" evidence="1">
    <location>
        <begin position="199"/>
        <end position="217"/>
    </location>
</feature>
<keyword evidence="1" id="KW-0472">Membrane</keyword>
<protein>
    <recommendedName>
        <fullName evidence="4">DUF4239 domain-containing protein</fullName>
    </recommendedName>
</protein>
<keyword evidence="1" id="KW-1133">Transmembrane helix</keyword>
<keyword evidence="1" id="KW-0812">Transmembrane</keyword>
<dbReference type="Pfam" id="PF14023">
    <property type="entry name" value="Bestrophin-like"/>
    <property type="match status" value="1"/>
</dbReference>
<dbReference type="eggNOG" id="ENOG50333WS">
    <property type="taxonomic scope" value="Bacteria"/>
</dbReference>
<dbReference type="AlphaFoldDB" id="Q60AX3"/>
<dbReference type="HOGENOM" id="CLU_090342_3_0_6"/>
<name>Q60AX3_METCA</name>
<evidence type="ECO:0000313" key="3">
    <source>
        <dbReference type="Proteomes" id="UP000006821"/>
    </source>
</evidence>
<evidence type="ECO:0000313" key="2">
    <source>
        <dbReference type="EMBL" id="AAU93140.1"/>
    </source>
</evidence>
<dbReference type="KEGG" id="mca:MCA0714"/>
<feature type="transmembrane region" description="Helical" evidence="1">
    <location>
        <begin position="20"/>
        <end position="41"/>
    </location>
</feature>
<dbReference type="EMBL" id="AE017282">
    <property type="protein sequence ID" value="AAU93140.1"/>
    <property type="molecule type" value="Genomic_DNA"/>
</dbReference>
<reference evidence="2 3" key="1">
    <citation type="journal article" date="2004" name="PLoS Biol.">
        <title>Genomic insights into methanotrophy: the complete genome sequence of Methylococcus capsulatus (Bath).</title>
        <authorList>
            <person name="Ward N.L."/>
            <person name="Larsen O."/>
            <person name="Sakwa J."/>
            <person name="Bruseth L."/>
            <person name="Khouri H.M."/>
            <person name="Durkin A.S."/>
            <person name="Dimitrov G."/>
            <person name="Jiang L."/>
            <person name="Scanlan D."/>
            <person name="Kang K.H."/>
            <person name="Lewis M.R."/>
            <person name="Nelson K.E."/>
            <person name="Methe B.A."/>
            <person name="Wu M."/>
            <person name="Heidelberg J.F."/>
            <person name="Paulsen I.T."/>
            <person name="Fouts D.E."/>
            <person name="Ravel J."/>
            <person name="Tettelin H."/>
            <person name="Ren Q."/>
            <person name="Read T.D."/>
            <person name="DeBoy R.T."/>
            <person name="Seshadri R."/>
            <person name="Salzberg S.L."/>
            <person name="Jensen H.B."/>
            <person name="Birkeland N.K."/>
            <person name="Nelson W.C."/>
            <person name="Dodson R.J."/>
            <person name="Grindhaug S.H."/>
            <person name="Holt I.E."/>
            <person name="Eidhammer I."/>
            <person name="Jonasen I."/>
            <person name="Vanaken S."/>
            <person name="Utterback T.R."/>
            <person name="Feldblyum T.V."/>
            <person name="Fraser C.M."/>
            <person name="Lillehaug J.R."/>
            <person name="Eisen J.A."/>
        </authorList>
    </citation>
    <scope>NUCLEOTIDE SEQUENCE [LARGE SCALE GENOMIC DNA]</scope>
    <source>
        <strain evidence="3">ATCC 33009 / NCIMB 11132 / Bath</strain>
    </source>
</reference>
<dbReference type="InterPro" id="IPR025333">
    <property type="entry name" value="DUF4239"/>
</dbReference>
<proteinExistence type="predicted"/>
<sequence>MARPCPSPTHSSTGTPAMTILGITLITLVTGLASMGIHGLIQRWVDHRRLRNLNDVAAAVYTNFGVLFSLILGILIGQGEERRGDISSAAVHEAAILMDLVNVAQAYDDEVGRAVHTAAIGYASAVIDEEWPLLAEHQGGRIKRAPLEQLWRISKAIDPNGPRGQALYDTTVSMLENLAEARYERISVANDNLSDLLRFVLWVGAAFTIAFLWFFGAENQKVQLLLTGIVTSMLSLVLILVLSMNNPLAGELGVRPEPFVKLLRDLSSAS</sequence>
<dbReference type="Proteomes" id="UP000006821">
    <property type="component" value="Chromosome"/>
</dbReference>
<feature type="transmembrane region" description="Helical" evidence="1">
    <location>
        <begin position="224"/>
        <end position="244"/>
    </location>
</feature>
<evidence type="ECO:0000256" key="1">
    <source>
        <dbReference type="SAM" id="Phobius"/>
    </source>
</evidence>
<gene>
    <name evidence="2" type="ordered locus">MCA0714</name>
</gene>
<evidence type="ECO:0008006" key="4">
    <source>
        <dbReference type="Google" id="ProtNLM"/>
    </source>
</evidence>